<accession>A0ABM0VVH4</accession>
<feature type="compositionally biased region" description="Pro residues" evidence="1">
    <location>
        <begin position="28"/>
        <end position="50"/>
    </location>
</feature>
<reference evidence="2" key="1">
    <citation type="journal article" date="2014" name="Nat. Commun.">
        <title>The emerging biofuel crop Camelina sativa retains a highly undifferentiated hexaploid genome structure.</title>
        <authorList>
            <person name="Kagale S."/>
            <person name="Koh C."/>
            <person name="Nixon J."/>
            <person name="Bollina V."/>
            <person name="Clarke W.E."/>
            <person name="Tuteja R."/>
            <person name="Spillane C."/>
            <person name="Robinson S.J."/>
            <person name="Links M.G."/>
            <person name="Clarke C."/>
            <person name="Higgins E.E."/>
            <person name="Huebert T."/>
            <person name="Sharpe A.G."/>
            <person name="Parkin I.A."/>
        </authorList>
    </citation>
    <scope>NUCLEOTIDE SEQUENCE [LARGE SCALE GENOMIC DNA]</scope>
    <source>
        <strain evidence="2">cv. DH55</strain>
    </source>
</reference>
<gene>
    <name evidence="3" type="primary">LOC104742378</name>
</gene>
<evidence type="ECO:0000313" key="3">
    <source>
        <dbReference type="RefSeq" id="XP_010461681.1"/>
    </source>
</evidence>
<reference evidence="3" key="2">
    <citation type="submission" date="2025-08" db="UniProtKB">
        <authorList>
            <consortium name="RefSeq"/>
        </authorList>
    </citation>
    <scope>IDENTIFICATION</scope>
    <source>
        <tissue evidence="3">Leaf</tissue>
    </source>
</reference>
<name>A0ABM0VVH4_CAMSA</name>
<dbReference type="GeneID" id="104742378"/>
<proteinExistence type="predicted"/>
<organism evidence="2 3">
    <name type="scientific">Camelina sativa</name>
    <name type="common">False flax</name>
    <name type="synonym">Myagrum sativum</name>
    <dbReference type="NCBI Taxonomy" id="90675"/>
    <lineage>
        <taxon>Eukaryota</taxon>
        <taxon>Viridiplantae</taxon>
        <taxon>Streptophyta</taxon>
        <taxon>Embryophyta</taxon>
        <taxon>Tracheophyta</taxon>
        <taxon>Spermatophyta</taxon>
        <taxon>Magnoliopsida</taxon>
        <taxon>eudicotyledons</taxon>
        <taxon>Gunneridae</taxon>
        <taxon>Pentapetalae</taxon>
        <taxon>rosids</taxon>
        <taxon>malvids</taxon>
        <taxon>Brassicales</taxon>
        <taxon>Brassicaceae</taxon>
        <taxon>Camelineae</taxon>
        <taxon>Camelina</taxon>
    </lineage>
</organism>
<protein>
    <submittedName>
        <fullName evidence="3">Amyloid beta A4 precursor protein-binding family B member 1-interacting protein-like</fullName>
    </submittedName>
</protein>
<sequence>MTSLFLSISSHSRYLPMSSVAFLRLRPPRAPPPEPLSPPTPPEPPDPPDPQICFSFGESLAQPLSLSSFRACDLFVVPLPSTLGFPPPTDALTLPHQMFPQGALC</sequence>
<evidence type="ECO:0000313" key="2">
    <source>
        <dbReference type="Proteomes" id="UP000694864"/>
    </source>
</evidence>
<dbReference type="Proteomes" id="UP000694864">
    <property type="component" value="Chromosome 14"/>
</dbReference>
<feature type="region of interest" description="Disordered" evidence="1">
    <location>
        <begin position="26"/>
        <end position="52"/>
    </location>
</feature>
<keyword evidence="2" id="KW-1185">Reference proteome</keyword>
<evidence type="ECO:0000256" key="1">
    <source>
        <dbReference type="SAM" id="MobiDB-lite"/>
    </source>
</evidence>
<dbReference type="RefSeq" id="XP_010461681.1">
    <property type="nucleotide sequence ID" value="XM_010463379.2"/>
</dbReference>